<accession>A0A512RSG5</accession>
<evidence type="ECO:0000313" key="1">
    <source>
        <dbReference type="EMBL" id="GEP98641.1"/>
    </source>
</evidence>
<protein>
    <recommendedName>
        <fullName evidence="3">Carboxypeptidase regulatory-like domain-containing protein</fullName>
    </recommendedName>
</protein>
<dbReference type="Proteomes" id="UP000321436">
    <property type="component" value="Unassembled WGS sequence"/>
</dbReference>
<comment type="caution">
    <text evidence="1">The sequence shown here is derived from an EMBL/GenBank/DDBJ whole genome shotgun (WGS) entry which is preliminary data.</text>
</comment>
<gene>
    <name evidence="1" type="ORF">CCY01nite_49010</name>
</gene>
<organism evidence="1 2">
    <name type="scientific">Chitinophaga cymbidii</name>
    <dbReference type="NCBI Taxonomy" id="1096750"/>
    <lineage>
        <taxon>Bacteria</taxon>
        <taxon>Pseudomonadati</taxon>
        <taxon>Bacteroidota</taxon>
        <taxon>Chitinophagia</taxon>
        <taxon>Chitinophagales</taxon>
        <taxon>Chitinophagaceae</taxon>
        <taxon>Chitinophaga</taxon>
    </lineage>
</organism>
<sequence>MKPKEIAMSYLLIGNISALICEDCIEPLANARIRIYLPDGQYDAEQLARGIFKDLRQVSERDVLAKSERLLAESTLDDRGNFSVDWEDIHLFTEPLEMDICLNDLKGRQNGQQGWVQYHLSTFVPHWKRNKDKHVAAFAYVVPSDKWNVIRGAFSTWVITGAVKDANSHQGIGAVRVEAYNAWNNRLLGWADTSDNGRYKIYFSEKEVSGGRLLHLIREEGIRHLGPDVYFKVYAGSRLIWCESKETALRPERQQLAPCSKLNILIRPDAVKKQPRLTGWLHDLIHTTKTQANYKDHYVM</sequence>
<evidence type="ECO:0008006" key="3">
    <source>
        <dbReference type="Google" id="ProtNLM"/>
    </source>
</evidence>
<evidence type="ECO:0000313" key="2">
    <source>
        <dbReference type="Proteomes" id="UP000321436"/>
    </source>
</evidence>
<dbReference type="EMBL" id="BKAU01000007">
    <property type="protein sequence ID" value="GEP98641.1"/>
    <property type="molecule type" value="Genomic_DNA"/>
</dbReference>
<reference evidence="1 2" key="1">
    <citation type="submission" date="2019-07" db="EMBL/GenBank/DDBJ databases">
        <title>Whole genome shotgun sequence of Chitinophaga cymbidii NBRC 109752.</title>
        <authorList>
            <person name="Hosoyama A."/>
            <person name="Uohara A."/>
            <person name="Ohji S."/>
            <person name="Ichikawa N."/>
        </authorList>
    </citation>
    <scope>NUCLEOTIDE SEQUENCE [LARGE SCALE GENOMIC DNA]</scope>
    <source>
        <strain evidence="1 2">NBRC 109752</strain>
    </source>
</reference>
<keyword evidence="2" id="KW-1185">Reference proteome</keyword>
<proteinExistence type="predicted"/>
<dbReference type="AlphaFoldDB" id="A0A512RSG5"/>
<name>A0A512RSG5_9BACT</name>